<keyword evidence="9" id="KW-1185">Reference proteome</keyword>
<dbReference type="Pfam" id="PF01330">
    <property type="entry name" value="RuvA_N"/>
    <property type="match status" value="1"/>
</dbReference>
<dbReference type="SUPFAM" id="SSF50249">
    <property type="entry name" value="Nucleic acid-binding proteins"/>
    <property type="match status" value="1"/>
</dbReference>
<dbReference type="InterPro" id="IPR000085">
    <property type="entry name" value="RuvA"/>
</dbReference>
<dbReference type="GO" id="GO:0005737">
    <property type="term" value="C:cytoplasm"/>
    <property type="evidence" value="ECO:0007669"/>
    <property type="project" value="UniProtKB-SubCell"/>
</dbReference>
<dbReference type="NCBIfam" id="TIGR00084">
    <property type="entry name" value="ruvA"/>
    <property type="match status" value="1"/>
</dbReference>
<dbReference type="KEGG" id="cpm:G5S_0428"/>
<feature type="region of interest" description="Domain III" evidence="6">
    <location>
        <begin position="144"/>
        <end position="207"/>
    </location>
</feature>
<dbReference type="GO" id="GO:0005524">
    <property type="term" value="F:ATP binding"/>
    <property type="evidence" value="ECO:0007669"/>
    <property type="project" value="InterPro"/>
</dbReference>
<dbReference type="EMBL" id="CP002608">
    <property type="protein sequence ID" value="AEB41423.1"/>
    <property type="molecule type" value="Genomic_DNA"/>
</dbReference>
<dbReference type="InterPro" id="IPR003583">
    <property type="entry name" value="Hlx-hairpin-Hlx_DNA-bd_motif"/>
</dbReference>
<keyword evidence="8" id="KW-0347">Helicase</keyword>
<comment type="domain">
    <text evidence="6">Has three domains with a flexible linker between the domains II and III and assumes an 'L' shape. Domain III is highly mobile and contacts RuvB.</text>
</comment>
<dbReference type="GO" id="GO:0006310">
    <property type="term" value="P:DNA recombination"/>
    <property type="evidence" value="ECO:0007669"/>
    <property type="project" value="UniProtKB-UniRule"/>
</dbReference>
<dbReference type="Pfam" id="PF07499">
    <property type="entry name" value="RuvA_C"/>
    <property type="match status" value="1"/>
</dbReference>
<dbReference type="SUPFAM" id="SSF46929">
    <property type="entry name" value="DNA helicase RuvA subunit, C-terminal domain"/>
    <property type="match status" value="1"/>
</dbReference>
<dbReference type="GO" id="GO:0000400">
    <property type="term" value="F:four-way junction DNA binding"/>
    <property type="evidence" value="ECO:0007669"/>
    <property type="project" value="UniProtKB-UniRule"/>
</dbReference>
<dbReference type="Gene3D" id="1.10.8.10">
    <property type="entry name" value="DNA helicase RuvA subunit, C-terminal domain"/>
    <property type="match status" value="1"/>
</dbReference>
<dbReference type="HAMAP" id="MF_00031">
    <property type="entry name" value="DNA_HJ_migration_RuvA"/>
    <property type="match status" value="1"/>
</dbReference>
<proteinExistence type="inferred from homology"/>
<keyword evidence="8" id="KW-0547">Nucleotide-binding</keyword>
<reference evidence="8 9" key="1">
    <citation type="journal article" date="2011" name="J. Bacteriol.">
        <title>Genome sequence of the obligate intracellular animal pathogen Chlamydia pecorum E58.</title>
        <authorList>
            <person name="Mojica S."/>
            <person name="Huot Creasy H."/>
            <person name="Daugherty S."/>
            <person name="Read T.D."/>
            <person name="Kim T."/>
            <person name="Kaltenboeck B."/>
            <person name="Bavoil P."/>
            <person name="Myers G.S."/>
        </authorList>
    </citation>
    <scope>NUCLEOTIDE SEQUENCE [LARGE SCALE GENOMIC DNA]</scope>
    <source>
        <strain evidence="8 9">E58</strain>
    </source>
</reference>
<evidence type="ECO:0000313" key="8">
    <source>
        <dbReference type="EMBL" id="AEB41423.1"/>
    </source>
</evidence>
<dbReference type="Gene3D" id="2.40.50.140">
    <property type="entry name" value="Nucleic acid-binding proteins"/>
    <property type="match status" value="1"/>
</dbReference>
<keyword evidence="1 6" id="KW-0963">Cytoplasm</keyword>
<gene>
    <name evidence="6 8" type="primary">ruvA</name>
    <name evidence="8" type="ordered locus">G5S_0428</name>
</gene>
<name>A0AA34WHT9_CHLPE</name>
<dbReference type="RefSeq" id="WP_013712501.1">
    <property type="nucleotide sequence ID" value="NC_015408.1"/>
</dbReference>
<comment type="subcellular location">
    <subcellularLocation>
        <location evidence="6">Cytoplasm</location>
    </subcellularLocation>
</comment>
<dbReference type="GO" id="GO:0048476">
    <property type="term" value="C:Holliday junction resolvase complex"/>
    <property type="evidence" value="ECO:0007669"/>
    <property type="project" value="UniProtKB-UniRule"/>
</dbReference>
<dbReference type="InterPro" id="IPR010994">
    <property type="entry name" value="RuvA_2-like"/>
</dbReference>
<evidence type="ECO:0000256" key="2">
    <source>
        <dbReference type="ARBA" id="ARBA00022763"/>
    </source>
</evidence>
<comment type="function">
    <text evidence="6">The RuvA-RuvB-RuvC complex processes Holliday junction (HJ) DNA during genetic recombination and DNA repair, while the RuvA-RuvB complex plays an important role in the rescue of blocked DNA replication forks via replication fork reversal (RFR). RuvA specifically binds to HJ cruciform DNA, conferring on it an open structure. The RuvB hexamer acts as an ATP-dependent pump, pulling dsDNA into and through the RuvAB complex. HJ branch migration allows RuvC to scan DNA until it finds its consensus sequence, where it cleaves and resolves the cruciform DNA.</text>
</comment>
<dbReference type="SMART" id="SM00278">
    <property type="entry name" value="HhH1"/>
    <property type="match status" value="2"/>
</dbReference>
<dbReference type="GO" id="GO:0009378">
    <property type="term" value="F:four-way junction helicase activity"/>
    <property type="evidence" value="ECO:0007669"/>
    <property type="project" value="InterPro"/>
</dbReference>
<keyword evidence="3 6" id="KW-0238">DNA-binding</keyword>
<keyword evidence="4 6" id="KW-0233">DNA recombination</keyword>
<dbReference type="InterPro" id="IPR011114">
    <property type="entry name" value="RuvA_C"/>
</dbReference>
<dbReference type="CDD" id="cd14332">
    <property type="entry name" value="UBA_RuvA_C"/>
    <property type="match status" value="1"/>
</dbReference>
<keyword evidence="8" id="KW-0067">ATP-binding</keyword>
<dbReference type="GO" id="GO:0009379">
    <property type="term" value="C:Holliday junction helicase complex"/>
    <property type="evidence" value="ECO:0007669"/>
    <property type="project" value="InterPro"/>
</dbReference>
<evidence type="ECO:0000256" key="4">
    <source>
        <dbReference type="ARBA" id="ARBA00023172"/>
    </source>
</evidence>
<comment type="caution">
    <text evidence="6">Lacks conserved residue(s) required for the propagation of feature annotation.</text>
</comment>
<dbReference type="Proteomes" id="UP000008305">
    <property type="component" value="Chromosome"/>
</dbReference>
<evidence type="ECO:0000256" key="3">
    <source>
        <dbReference type="ARBA" id="ARBA00023125"/>
    </source>
</evidence>
<keyword evidence="5 6" id="KW-0234">DNA repair</keyword>
<evidence type="ECO:0000256" key="6">
    <source>
        <dbReference type="HAMAP-Rule" id="MF_00031"/>
    </source>
</evidence>
<sequence length="207" mass="22693">MYDYIRGILICVRSGVVTLECQGVGYSIFVTERWGCDLIAASQKEVLIYTHAVLKETEHTLYGFCSREERDCFRMLISFSGIGPKFANAILNSLPIKQLCCAVHNEDVKALSSIPGIGKKTAEKLMLDLKQKLPSVLPLGGGETSPWQPLELSHREDGVQALVGLGYSKVMAEHMIAEALKELPKGASLTEVLPIALKKSLQNSNKS</sequence>
<dbReference type="Gene3D" id="1.10.150.20">
    <property type="entry name" value="5' to 3' exonuclease, C-terminal subdomain"/>
    <property type="match status" value="1"/>
</dbReference>
<feature type="domain" description="Helix-hairpin-helix DNA-binding motif class 1" evidence="7">
    <location>
        <begin position="109"/>
        <end position="128"/>
    </location>
</feature>
<feature type="domain" description="Helix-hairpin-helix DNA-binding motif class 1" evidence="7">
    <location>
        <begin position="74"/>
        <end position="93"/>
    </location>
</feature>
<dbReference type="InterPro" id="IPR013849">
    <property type="entry name" value="DNA_helicase_Holl-junc_RuvA_I"/>
</dbReference>
<protein>
    <recommendedName>
        <fullName evidence="6">Holliday junction branch migration complex subunit RuvA</fullName>
    </recommendedName>
</protein>
<comment type="subunit">
    <text evidence="6">Homotetramer. Forms an RuvA(8)-RuvB(12)-Holliday junction (HJ) complex. HJ DNA is sandwiched between 2 RuvA tetramers; dsDNA enters through RuvA and exits via RuvB. An RuvB hexamer assembles on each DNA strand where it exits the tetramer. Each RuvB hexamer is contacted by two RuvA subunits (via domain III) on 2 adjacent RuvB subunits; this complex drives branch migration. In the full resolvosome a probable DNA-RuvA(4)-RuvB(12)-RuvC(2) complex forms which resolves the HJ.</text>
</comment>
<dbReference type="AlphaFoldDB" id="A0AA34WHT9"/>
<keyword evidence="2 6" id="KW-0227">DNA damage</keyword>
<evidence type="ECO:0000256" key="5">
    <source>
        <dbReference type="ARBA" id="ARBA00023204"/>
    </source>
</evidence>
<dbReference type="InterPro" id="IPR036267">
    <property type="entry name" value="RuvA_C_sf"/>
</dbReference>
<organism evidence="8 9">
    <name type="scientific">Chlamydia pecorum (strain ATCC VR-628 / DSM 29919 / E58)</name>
    <name type="common">Chlamydophila pecorum</name>
    <dbReference type="NCBI Taxonomy" id="331635"/>
    <lineage>
        <taxon>Bacteria</taxon>
        <taxon>Pseudomonadati</taxon>
        <taxon>Chlamydiota</taxon>
        <taxon>Chlamydiia</taxon>
        <taxon>Chlamydiales</taxon>
        <taxon>Chlamydiaceae</taxon>
        <taxon>Chlamydia/Chlamydophila group</taxon>
        <taxon>Chlamydia</taxon>
    </lineage>
</organism>
<keyword evidence="8" id="KW-0378">Hydrolase</keyword>
<dbReference type="InterPro" id="IPR012340">
    <property type="entry name" value="NA-bd_OB-fold"/>
</dbReference>
<comment type="similarity">
    <text evidence="6">Belongs to the RuvA family.</text>
</comment>
<evidence type="ECO:0000256" key="1">
    <source>
        <dbReference type="ARBA" id="ARBA00022490"/>
    </source>
</evidence>
<evidence type="ECO:0000259" key="7">
    <source>
        <dbReference type="SMART" id="SM00278"/>
    </source>
</evidence>
<dbReference type="SUPFAM" id="SSF47781">
    <property type="entry name" value="RuvA domain 2-like"/>
    <property type="match status" value="1"/>
</dbReference>
<accession>A0AA34WHT9</accession>
<evidence type="ECO:0000313" key="9">
    <source>
        <dbReference type="Proteomes" id="UP000008305"/>
    </source>
</evidence>
<dbReference type="Pfam" id="PF14520">
    <property type="entry name" value="HHH_5"/>
    <property type="match status" value="1"/>
</dbReference>
<dbReference type="GO" id="GO:0006281">
    <property type="term" value="P:DNA repair"/>
    <property type="evidence" value="ECO:0007669"/>
    <property type="project" value="UniProtKB-UniRule"/>
</dbReference>